<feature type="region of interest" description="Disordered" evidence="3">
    <location>
        <begin position="368"/>
        <end position="479"/>
    </location>
</feature>
<dbReference type="STRING" id="283909.R7UNE8"/>
<dbReference type="InterPro" id="IPR015943">
    <property type="entry name" value="WD40/YVTN_repeat-like_dom_sf"/>
</dbReference>
<dbReference type="InterPro" id="IPR045151">
    <property type="entry name" value="DCAF8"/>
</dbReference>
<dbReference type="OMA" id="FRVRYGN"/>
<feature type="compositionally biased region" description="Polar residues" evidence="3">
    <location>
        <begin position="300"/>
        <end position="314"/>
    </location>
</feature>
<dbReference type="InterPro" id="IPR001680">
    <property type="entry name" value="WD40_rpt"/>
</dbReference>
<gene>
    <name evidence="4" type="ORF">CAPTEDRAFT_219756</name>
</gene>
<evidence type="ECO:0000313" key="6">
    <source>
        <dbReference type="Proteomes" id="UP000014760"/>
    </source>
</evidence>
<sequence>MNTNTRKMKSKDSVFKALNSLSYNNKTSLSLRHQFKDSIDIVQRLKLQDRLTVHNGCVNSICWNDGGRLILSGSDDQHLVISDPFTKKVEIDIPSGHKANIFSAKFLPNSGDRKIISCSGDGLIHYTNLDQLPSEEFKSFNCHSGTAYEVVTVPQDRHSFLSCGDDGTVRWFDLRIKDSCRQEDCKEDVLINCKRSVSSLAVNPLTPYQLAVGCSDSTVRLYDRRMLGTRATEGKFHRITSLNYSRDARELLVSYSSDHVYLYDMKDESRKPKKLLKEPSPLPEKVVIEGTASAPLKPEPSTSEGVVRPKTQSTKPPPVKRLRLRGDWSDTGPNARPEKERPRGDDSGMGVVQRMSEMITRWLDVDRRRVEQEEEEEEEAEEAEPEGAVGGVVQEESSQLASQMEERCDIGSTEAPADSEQHQQEISSREPVIDLEYNSQGTSSSSISMDYVHKSSSSSETSQQPTTSSQGVERAGPRYSVNYNRRGRMMISEMFCLYFHLLDSALSMPRNNPDRRRRIGLSGPPTGDFQLHGDTSSSSDSEDEEERNAAASKLQQLFRKRQEQRLQEEEEMLNLPQPTLRAVYKGHRNIKEAAFWGESYIMSGSDCGHVFVWDRHSGKLVMLLEADKHVVNCIQPHPYDPILATSGIDYDVKIWTPCSEESVFDNLRAEEIESRNRIMLEETRDTITVPASFMLRMLASINQFRANRRRESNSTDLNAEDEPES</sequence>
<evidence type="ECO:0000256" key="2">
    <source>
        <dbReference type="ARBA" id="ARBA00022737"/>
    </source>
</evidence>
<dbReference type="EnsemblMetazoa" id="CapteT219756">
    <property type="protein sequence ID" value="CapteP219756"/>
    <property type="gene ID" value="CapteG219756"/>
</dbReference>
<reference evidence="4 6" key="2">
    <citation type="journal article" date="2013" name="Nature">
        <title>Insights into bilaterian evolution from three spiralian genomes.</title>
        <authorList>
            <person name="Simakov O."/>
            <person name="Marletaz F."/>
            <person name="Cho S.J."/>
            <person name="Edsinger-Gonzales E."/>
            <person name="Havlak P."/>
            <person name="Hellsten U."/>
            <person name="Kuo D.H."/>
            <person name="Larsson T."/>
            <person name="Lv J."/>
            <person name="Arendt D."/>
            <person name="Savage R."/>
            <person name="Osoegawa K."/>
            <person name="de Jong P."/>
            <person name="Grimwood J."/>
            <person name="Chapman J.A."/>
            <person name="Shapiro H."/>
            <person name="Aerts A."/>
            <person name="Otillar R.P."/>
            <person name="Terry A.Y."/>
            <person name="Boore J.L."/>
            <person name="Grigoriev I.V."/>
            <person name="Lindberg D.R."/>
            <person name="Seaver E.C."/>
            <person name="Weisblat D.A."/>
            <person name="Putnam N.H."/>
            <person name="Rokhsar D.S."/>
        </authorList>
    </citation>
    <scope>NUCLEOTIDE SEQUENCE</scope>
    <source>
        <strain evidence="4 6">I ESC-2004</strain>
    </source>
</reference>
<dbReference type="PANTHER" id="PTHR15574:SF39">
    <property type="entry name" value="DDB1- AND CUL4-ASSOCIATED FACTOR 6"/>
    <property type="match status" value="1"/>
</dbReference>
<evidence type="ECO:0000256" key="1">
    <source>
        <dbReference type="ARBA" id="ARBA00022574"/>
    </source>
</evidence>
<feature type="compositionally biased region" description="Basic and acidic residues" evidence="3">
    <location>
        <begin position="336"/>
        <end position="346"/>
    </location>
</feature>
<feature type="compositionally biased region" description="Polar residues" evidence="3">
    <location>
        <begin position="437"/>
        <end position="448"/>
    </location>
</feature>
<evidence type="ECO:0008006" key="7">
    <source>
        <dbReference type="Google" id="ProtNLM"/>
    </source>
</evidence>
<dbReference type="EMBL" id="AMQN01008017">
    <property type="status" value="NOT_ANNOTATED_CDS"/>
    <property type="molecule type" value="Genomic_DNA"/>
</dbReference>
<feature type="compositionally biased region" description="Low complexity" evidence="3">
    <location>
        <begin position="455"/>
        <end position="470"/>
    </location>
</feature>
<dbReference type="GO" id="GO:0080008">
    <property type="term" value="C:Cul4-RING E3 ubiquitin ligase complex"/>
    <property type="evidence" value="ECO:0007669"/>
    <property type="project" value="TreeGrafter"/>
</dbReference>
<dbReference type="Pfam" id="PF00400">
    <property type="entry name" value="WD40"/>
    <property type="match status" value="4"/>
</dbReference>
<dbReference type="SMART" id="SM00320">
    <property type="entry name" value="WD40"/>
    <property type="match status" value="7"/>
</dbReference>
<reference evidence="6" key="1">
    <citation type="submission" date="2012-12" db="EMBL/GenBank/DDBJ databases">
        <authorList>
            <person name="Hellsten U."/>
            <person name="Grimwood J."/>
            <person name="Chapman J.A."/>
            <person name="Shapiro H."/>
            <person name="Aerts A."/>
            <person name="Otillar R.P."/>
            <person name="Terry A.Y."/>
            <person name="Boore J.L."/>
            <person name="Simakov O."/>
            <person name="Marletaz F."/>
            <person name="Cho S.-J."/>
            <person name="Edsinger-Gonzales E."/>
            <person name="Havlak P."/>
            <person name="Kuo D.-H."/>
            <person name="Larsson T."/>
            <person name="Lv J."/>
            <person name="Arendt D."/>
            <person name="Savage R."/>
            <person name="Osoegawa K."/>
            <person name="de Jong P."/>
            <person name="Lindberg D.R."/>
            <person name="Seaver E.C."/>
            <person name="Weisblat D.A."/>
            <person name="Putnam N.H."/>
            <person name="Grigoriev I.V."/>
            <person name="Rokhsar D.S."/>
        </authorList>
    </citation>
    <scope>NUCLEOTIDE SEQUENCE</scope>
    <source>
        <strain evidence="6">I ESC-2004</strain>
    </source>
</reference>
<organism evidence="4">
    <name type="scientific">Capitella teleta</name>
    <name type="common">Polychaete worm</name>
    <dbReference type="NCBI Taxonomy" id="283909"/>
    <lineage>
        <taxon>Eukaryota</taxon>
        <taxon>Metazoa</taxon>
        <taxon>Spiralia</taxon>
        <taxon>Lophotrochozoa</taxon>
        <taxon>Annelida</taxon>
        <taxon>Polychaeta</taxon>
        <taxon>Sedentaria</taxon>
        <taxon>Scolecida</taxon>
        <taxon>Capitellidae</taxon>
        <taxon>Capitella</taxon>
    </lineage>
</organism>
<accession>R7UNE8</accession>
<keyword evidence="1" id="KW-0853">WD repeat</keyword>
<dbReference type="Proteomes" id="UP000014760">
    <property type="component" value="Unassembled WGS sequence"/>
</dbReference>
<evidence type="ECO:0000313" key="5">
    <source>
        <dbReference type="EnsemblMetazoa" id="CapteP219756"/>
    </source>
</evidence>
<keyword evidence="6" id="KW-1185">Reference proteome</keyword>
<feature type="region of interest" description="Disordered" evidence="3">
    <location>
        <begin position="513"/>
        <end position="549"/>
    </location>
</feature>
<proteinExistence type="predicted"/>
<feature type="compositionally biased region" description="Basic and acidic residues" evidence="3">
    <location>
        <begin position="419"/>
        <end position="432"/>
    </location>
</feature>
<evidence type="ECO:0000256" key="3">
    <source>
        <dbReference type="SAM" id="MobiDB-lite"/>
    </source>
</evidence>
<dbReference type="GO" id="GO:0005737">
    <property type="term" value="C:cytoplasm"/>
    <property type="evidence" value="ECO:0007669"/>
    <property type="project" value="TreeGrafter"/>
</dbReference>
<dbReference type="Gene3D" id="2.130.10.10">
    <property type="entry name" value="YVTN repeat-like/Quinoprotein amine dehydrogenase"/>
    <property type="match status" value="2"/>
</dbReference>
<keyword evidence="2" id="KW-0677">Repeat</keyword>
<dbReference type="InterPro" id="IPR036322">
    <property type="entry name" value="WD40_repeat_dom_sf"/>
</dbReference>
<dbReference type="GO" id="GO:0045944">
    <property type="term" value="P:positive regulation of transcription by RNA polymerase II"/>
    <property type="evidence" value="ECO:0007669"/>
    <property type="project" value="TreeGrafter"/>
</dbReference>
<dbReference type="OrthoDB" id="4869960at2759"/>
<dbReference type="PANTHER" id="PTHR15574">
    <property type="entry name" value="WD REPEAT DOMAIN-CONTAINING FAMILY"/>
    <property type="match status" value="1"/>
</dbReference>
<feature type="region of interest" description="Disordered" evidence="3">
    <location>
        <begin position="290"/>
        <end position="350"/>
    </location>
</feature>
<protein>
    <recommendedName>
        <fullName evidence="7">DDB1- and CUL4-associated factor 6</fullName>
    </recommendedName>
</protein>
<evidence type="ECO:0000313" key="4">
    <source>
        <dbReference type="EMBL" id="ELU04921.1"/>
    </source>
</evidence>
<dbReference type="SUPFAM" id="SSF50978">
    <property type="entry name" value="WD40 repeat-like"/>
    <property type="match status" value="1"/>
</dbReference>
<dbReference type="EMBL" id="KB301969">
    <property type="protein sequence ID" value="ELU04921.1"/>
    <property type="molecule type" value="Genomic_DNA"/>
</dbReference>
<reference evidence="5" key="3">
    <citation type="submission" date="2015-06" db="UniProtKB">
        <authorList>
            <consortium name="EnsemblMetazoa"/>
        </authorList>
    </citation>
    <scope>IDENTIFICATION</scope>
</reference>
<dbReference type="AlphaFoldDB" id="R7UNE8"/>
<dbReference type="HOGENOM" id="CLU_012381_0_1_1"/>
<name>R7UNE8_CAPTE</name>
<feature type="compositionally biased region" description="Acidic residues" evidence="3">
    <location>
        <begin position="372"/>
        <end position="385"/>
    </location>
</feature>